<dbReference type="EMBL" id="JACXVP010000003">
    <property type="protein sequence ID" value="KAG5613843.1"/>
    <property type="molecule type" value="Genomic_DNA"/>
</dbReference>
<keyword evidence="12 21" id="KW-0603">Photosystem I</keyword>
<keyword evidence="17 21" id="KW-0793">Thylakoid</keyword>
<evidence type="ECO:0000256" key="18">
    <source>
        <dbReference type="ARBA" id="ARBA00023136"/>
    </source>
</evidence>
<evidence type="ECO:0000256" key="16">
    <source>
        <dbReference type="ARBA" id="ARBA00022991"/>
    </source>
</evidence>
<evidence type="ECO:0000256" key="5">
    <source>
        <dbReference type="ARBA" id="ARBA00022494"/>
    </source>
</evidence>
<evidence type="ECO:0000256" key="10">
    <source>
        <dbReference type="ARBA" id="ARBA00022692"/>
    </source>
</evidence>
<comment type="function">
    <text evidence="1 21">The light-harvesting complex (LHC) functions as a light receptor, it captures and delivers excitation energy to photosystems with which it is closely associated.</text>
</comment>
<keyword evidence="5 20" id="KW-0148">Chlorophyll</keyword>
<feature type="binding site" evidence="20">
    <location>
        <position position="541"/>
    </location>
    <ligand>
        <name>chlorophyll a</name>
        <dbReference type="ChEBI" id="CHEBI:58416"/>
        <label>1</label>
    </ligand>
</feature>
<keyword evidence="13" id="KW-0460">Magnesium</keyword>
<dbReference type="InterPro" id="IPR022796">
    <property type="entry name" value="Chloroa_b-bind"/>
</dbReference>
<dbReference type="GO" id="GO:0009535">
    <property type="term" value="C:chloroplast thylakoid membrane"/>
    <property type="evidence" value="ECO:0007669"/>
    <property type="project" value="UniProtKB-SubCell"/>
</dbReference>
<comment type="subcellular location">
    <subcellularLocation>
        <location evidence="2">Plastid</location>
        <location evidence="2">Chloroplast thylakoid membrane</location>
        <topology evidence="2">Multi-pass membrane protein</topology>
    </subcellularLocation>
</comment>
<reference evidence="22 23" key="1">
    <citation type="submission" date="2020-09" db="EMBL/GenBank/DDBJ databases">
        <title>De no assembly of potato wild relative species, Solanum commersonii.</title>
        <authorList>
            <person name="Cho K."/>
        </authorList>
    </citation>
    <scope>NUCLEOTIDE SEQUENCE [LARGE SCALE GENOMIC DNA]</scope>
    <source>
        <strain evidence="22">LZ3.2</strain>
        <tissue evidence="22">Leaf</tissue>
    </source>
</reference>
<evidence type="ECO:0000313" key="23">
    <source>
        <dbReference type="Proteomes" id="UP000824120"/>
    </source>
</evidence>
<dbReference type="OrthoDB" id="1256311at2759"/>
<keyword evidence="6 21" id="KW-0150">Chloroplast</keyword>
<keyword evidence="23" id="KW-1185">Reference proteome</keyword>
<feature type="binding site" evidence="20">
    <location>
        <position position="490"/>
    </location>
    <ligand>
        <name>chlorophyll a</name>
        <dbReference type="ChEBI" id="CHEBI:58416"/>
        <label>1</label>
    </ligand>
</feature>
<keyword evidence="8" id="KW-0597">Phosphoprotein</keyword>
<feature type="binding site" description="axial binding residue" evidence="20">
    <location>
        <position position="462"/>
    </location>
    <ligand>
        <name>chlorophyll b</name>
        <dbReference type="ChEBI" id="CHEBI:61721"/>
        <label>1</label>
    </ligand>
    <ligandPart>
        <name>Mg</name>
        <dbReference type="ChEBI" id="CHEBI:25107"/>
    </ligandPart>
</feature>
<gene>
    <name evidence="22" type="ORF">H5410_013667</name>
</gene>
<dbReference type="AlphaFoldDB" id="A0A9J5ZP10"/>
<dbReference type="Gene3D" id="1.10.3460.10">
    <property type="entry name" value="Chlorophyll a/b binding protein domain"/>
    <property type="match status" value="1"/>
</dbReference>
<sequence>MLKQIGNRVSGVTPVNLWRWRQLYHYNDHRNVGKGVAGAPVCEDMIKPQIKIDDEMRKWMEDYFKGGIPCISLVAYQPNAKMIVDEKTGKIVNIVGLETNVAYSYFIRGDRKPFFHRPPVRLQYGRMLADDAITAALKDYEAKKTSVSDHSENAVDELKSLSDKVCGEGPSVVIDWISKMVIKVLQWTLSGDDSLNKESEHGKHSKSTILDLFYLELSKSLRVISKAQWVKATTGIEWVNNLTERTTSSTITINNSRQHNLASPNGQDTFCMDQAWLGKTQPRAPSMAHLQWITSNSRFLEKVSRSAESLALGASPENGPKYLTRSGPYHGLPEERGLALVAAFLIVTLPLPVISEEDGESFTTFPAKEGEERDIVKFMKLKQQINSSSCVVAPFKSFHSTSIMATSTMALSSSTFARKAVKLAPSSSEITGNGRVTMRKTATKAKPTSSSSPWYGPDRVKYLGPFSGESPSYLTGEFPGDYGWDTAGLSADPETFSKNRELEVIHCRWAMLGALGCVFPELLARNGVKFGEAVWFKAGSQIFSEGGLDYWATQAWSMRRASWLSGLAKLC</sequence>
<dbReference type="GO" id="GO:0009765">
    <property type="term" value="P:photosynthesis, light harvesting"/>
    <property type="evidence" value="ECO:0007669"/>
    <property type="project" value="InterPro"/>
</dbReference>
<dbReference type="FunFam" id="1.10.3460.10:FF:000021">
    <property type="entry name" value="Chlorophyll a-b binding protein, chloroplastic"/>
    <property type="match status" value="1"/>
</dbReference>
<dbReference type="InterPro" id="IPR001344">
    <property type="entry name" value="Chloro_AB-bd_pln"/>
</dbReference>
<evidence type="ECO:0000256" key="19">
    <source>
        <dbReference type="ARBA" id="ARBA00023276"/>
    </source>
</evidence>
<dbReference type="PANTHER" id="PTHR21649">
    <property type="entry name" value="CHLOROPHYLL A/B BINDING PROTEIN"/>
    <property type="match status" value="1"/>
</dbReference>
<feature type="binding site" evidence="20">
    <location>
        <position position="506"/>
    </location>
    <ligand>
        <name>chlorophyll a</name>
        <dbReference type="ChEBI" id="CHEBI:58416"/>
        <label>1</label>
    </ligand>
</feature>
<evidence type="ECO:0000256" key="20">
    <source>
        <dbReference type="PIRSR" id="PIRSR601344-1"/>
    </source>
</evidence>
<evidence type="ECO:0000256" key="9">
    <source>
        <dbReference type="ARBA" id="ARBA00022640"/>
    </source>
</evidence>
<protein>
    <recommendedName>
        <fullName evidence="21">Chlorophyll a-b binding protein, chloroplastic</fullName>
    </recommendedName>
</protein>
<evidence type="ECO:0000256" key="1">
    <source>
        <dbReference type="ARBA" id="ARBA00003803"/>
    </source>
</evidence>
<evidence type="ECO:0000256" key="7">
    <source>
        <dbReference type="ARBA" id="ARBA00022531"/>
    </source>
</evidence>
<keyword evidence="11" id="KW-0479">Metal-binding</keyword>
<evidence type="ECO:0000256" key="11">
    <source>
        <dbReference type="ARBA" id="ARBA00022723"/>
    </source>
</evidence>
<evidence type="ECO:0000256" key="17">
    <source>
        <dbReference type="ARBA" id="ARBA00023078"/>
    </source>
</evidence>
<keyword evidence="7 21" id="KW-0602">Photosynthesis</keyword>
<keyword evidence="9 21" id="KW-0934">Plastid</keyword>
<dbReference type="GO" id="GO:0009522">
    <property type="term" value="C:photosystem I"/>
    <property type="evidence" value="ECO:0007669"/>
    <property type="project" value="UniProtKB-KW"/>
</dbReference>
<keyword evidence="14" id="KW-0809">Transit peptide</keyword>
<dbReference type="Pfam" id="PF00504">
    <property type="entry name" value="Chloroa_b-bind"/>
    <property type="match status" value="1"/>
</dbReference>
<evidence type="ECO:0000256" key="8">
    <source>
        <dbReference type="ARBA" id="ARBA00022553"/>
    </source>
</evidence>
<feature type="binding site" evidence="20">
    <location>
        <position position="503"/>
    </location>
    <ligand>
        <name>chlorophyll a</name>
        <dbReference type="ChEBI" id="CHEBI:58416"/>
        <label>1</label>
    </ligand>
</feature>
<keyword evidence="16 21" id="KW-0157">Chromophore</keyword>
<organism evidence="22 23">
    <name type="scientific">Solanum commersonii</name>
    <name type="common">Commerson's wild potato</name>
    <name type="synonym">Commerson's nightshade</name>
    <dbReference type="NCBI Taxonomy" id="4109"/>
    <lineage>
        <taxon>Eukaryota</taxon>
        <taxon>Viridiplantae</taxon>
        <taxon>Streptophyta</taxon>
        <taxon>Embryophyta</taxon>
        <taxon>Tracheophyta</taxon>
        <taxon>Spermatophyta</taxon>
        <taxon>Magnoliopsida</taxon>
        <taxon>eudicotyledons</taxon>
        <taxon>Gunneridae</taxon>
        <taxon>Pentapetalae</taxon>
        <taxon>asterids</taxon>
        <taxon>lamiids</taxon>
        <taxon>Solanales</taxon>
        <taxon>Solanaceae</taxon>
        <taxon>Solanoideae</taxon>
        <taxon>Solaneae</taxon>
        <taxon>Solanum</taxon>
    </lineage>
</organism>
<evidence type="ECO:0000256" key="13">
    <source>
        <dbReference type="ARBA" id="ARBA00022842"/>
    </source>
</evidence>
<comment type="caution">
    <text evidence="22">The sequence shown here is derived from an EMBL/GenBank/DDBJ whole genome shotgun (WGS) entry which is preliminary data.</text>
</comment>
<name>A0A9J5ZP10_SOLCO</name>
<dbReference type="Proteomes" id="UP000824120">
    <property type="component" value="Chromosome 3"/>
</dbReference>
<evidence type="ECO:0000256" key="3">
    <source>
        <dbReference type="ARBA" id="ARBA00007259"/>
    </source>
</evidence>
<evidence type="ECO:0000256" key="21">
    <source>
        <dbReference type="RuleBase" id="RU363080"/>
    </source>
</evidence>
<feature type="binding site" description="axial binding residue" evidence="20">
    <location>
        <position position="508"/>
    </location>
    <ligand>
        <name>chlorophyll b</name>
        <dbReference type="ChEBI" id="CHEBI:61721"/>
        <label>1</label>
    </ligand>
    <ligandPart>
        <name>Mg</name>
        <dbReference type="ChEBI" id="CHEBI:25107"/>
    </ligandPart>
</feature>
<dbReference type="GO" id="GO:0046872">
    <property type="term" value="F:metal ion binding"/>
    <property type="evidence" value="ECO:0007669"/>
    <property type="project" value="UniProtKB-KW"/>
</dbReference>
<evidence type="ECO:0000256" key="12">
    <source>
        <dbReference type="ARBA" id="ARBA00022836"/>
    </source>
</evidence>
<dbReference type="Gene3D" id="3.90.1010.10">
    <property type="match status" value="1"/>
</dbReference>
<evidence type="ECO:0000256" key="15">
    <source>
        <dbReference type="ARBA" id="ARBA00022989"/>
    </source>
</evidence>
<dbReference type="SUPFAM" id="SSF103511">
    <property type="entry name" value="Chlorophyll a-b binding protein"/>
    <property type="match status" value="1"/>
</dbReference>
<evidence type="ECO:0000256" key="14">
    <source>
        <dbReference type="ARBA" id="ARBA00022946"/>
    </source>
</evidence>
<keyword evidence="10" id="KW-0812">Transmembrane</keyword>
<comment type="similarity">
    <text evidence="3 21">Belongs to the light-harvesting chlorophyll a/b-binding (LHC) protein family.</text>
</comment>
<keyword evidence="19 21" id="KW-0604">Photosystem II</keyword>
<evidence type="ECO:0000256" key="4">
    <source>
        <dbReference type="ARBA" id="ARBA00011769"/>
    </source>
</evidence>
<accession>A0A9J5ZP10</accession>
<evidence type="ECO:0000256" key="6">
    <source>
        <dbReference type="ARBA" id="ARBA00022528"/>
    </source>
</evidence>
<keyword evidence="15" id="KW-1133">Transmembrane helix</keyword>
<comment type="subunit">
    <text evidence="4">The LHC complex consists of chlorophyll a-b binding proteins.</text>
</comment>
<dbReference type="GO" id="GO:0009523">
    <property type="term" value="C:photosystem II"/>
    <property type="evidence" value="ECO:0007669"/>
    <property type="project" value="UniProtKB-KW"/>
</dbReference>
<evidence type="ECO:0000256" key="2">
    <source>
        <dbReference type="ARBA" id="ARBA00004454"/>
    </source>
</evidence>
<dbReference type="GO" id="GO:0016168">
    <property type="term" value="F:chlorophyll binding"/>
    <property type="evidence" value="ECO:0007669"/>
    <property type="project" value="UniProtKB-KW"/>
</dbReference>
<proteinExistence type="inferred from homology"/>
<feature type="binding site" evidence="20">
    <location>
        <position position="484"/>
    </location>
    <ligand>
        <name>chlorophyll a</name>
        <dbReference type="ChEBI" id="CHEBI:58416"/>
        <label>1</label>
    </ligand>
</feature>
<keyword evidence="18" id="KW-0472">Membrane</keyword>
<evidence type="ECO:0000313" key="22">
    <source>
        <dbReference type="EMBL" id="KAG5613843.1"/>
    </source>
</evidence>